<feature type="non-terminal residue" evidence="2">
    <location>
        <position position="134"/>
    </location>
</feature>
<keyword evidence="1" id="KW-0175">Coiled coil</keyword>
<evidence type="ECO:0000313" key="2">
    <source>
        <dbReference type="EMBL" id="ETO18029.1"/>
    </source>
</evidence>
<evidence type="ECO:0000256" key="1">
    <source>
        <dbReference type="SAM" id="Coils"/>
    </source>
</evidence>
<dbReference type="EMBL" id="ASPP01015613">
    <property type="protein sequence ID" value="ETO18029.1"/>
    <property type="molecule type" value="Genomic_DNA"/>
</dbReference>
<comment type="caution">
    <text evidence="2">The sequence shown here is derived from an EMBL/GenBank/DDBJ whole genome shotgun (WGS) entry which is preliminary data.</text>
</comment>
<organism evidence="2 3">
    <name type="scientific">Reticulomyxa filosa</name>
    <dbReference type="NCBI Taxonomy" id="46433"/>
    <lineage>
        <taxon>Eukaryota</taxon>
        <taxon>Sar</taxon>
        <taxon>Rhizaria</taxon>
        <taxon>Retaria</taxon>
        <taxon>Foraminifera</taxon>
        <taxon>Monothalamids</taxon>
        <taxon>Reticulomyxidae</taxon>
        <taxon>Reticulomyxa</taxon>
    </lineage>
</organism>
<accession>X6MW28</accession>
<evidence type="ECO:0000313" key="3">
    <source>
        <dbReference type="Proteomes" id="UP000023152"/>
    </source>
</evidence>
<gene>
    <name evidence="2" type="ORF">RFI_19265</name>
</gene>
<reference evidence="2 3" key="1">
    <citation type="journal article" date="2013" name="Curr. Biol.">
        <title>The Genome of the Foraminiferan Reticulomyxa filosa.</title>
        <authorList>
            <person name="Glockner G."/>
            <person name="Hulsmann N."/>
            <person name="Schleicher M."/>
            <person name="Noegel A.A."/>
            <person name="Eichinger L."/>
            <person name="Gallinger C."/>
            <person name="Pawlowski J."/>
            <person name="Sierra R."/>
            <person name="Euteneuer U."/>
            <person name="Pillet L."/>
            <person name="Moustafa A."/>
            <person name="Platzer M."/>
            <person name="Groth M."/>
            <person name="Szafranski K."/>
            <person name="Schliwa M."/>
        </authorList>
    </citation>
    <scope>NUCLEOTIDE SEQUENCE [LARGE SCALE GENOMIC DNA]</scope>
</reference>
<dbReference type="Proteomes" id="UP000023152">
    <property type="component" value="Unassembled WGS sequence"/>
</dbReference>
<name>X6MW28_RETFI</name>
<protein>
    <submittedName>
        <fullName evidence="2">Uncharacterized protein</fullName>
    </submittedName>
</protein>
<dbReference type="AlphaFoldDB" id="X6MW28"/>
<keyword evidence="3" id="KW-1185">Reference proteome</keyword>
<feature type="coiled-coil region" evidence="1">
    <location>
        <begin position="8"/>
        <end position="91"/>
    </location>
</feature>
<sequence length="134" mass="15425">MATQKTKQDLSQNEVSKLESLKQNLEQLLGQLKKQQQVEAIFEEWTKRKQALQQELQNKYRLRGEEIATEIANVDAHLAKLKELREQENEASIPQKVQEESNLGKHGTIARNSIQLTESLYSVFSIQFDLSTVT</sequence>
<proteinExistence type="predicted"/>